<name>A0AAW2LBH8_SESRA</name>
<sequence>MSKDCPSQTMSLVGSAASWTQSQSSVGSSGRGADRGKGIGNRDGNHPVSVGMRGSGAQVTQG</sequence>
<feature type="compositionally biased region" description="Polar residues" evidence="1">
    <location>
        <begin position="1"/>
        <end position="20"/>
    </location>
</feature>
<evidence type="ECO:0000256" key="1">
    <source>
        <dbReference type="SAM" id="MobiDB-lite"/>
    </source>
</evidence>
<feature type="region of interest" description="Disordered" evidence="1">
    <location>
        <begin position="1"/>
        <end position="62"/>
    </location>
</feature>
<proteinExistence type="predicted"/>
<evidence type="ECO:0000313" key="2">
    <source>
        <dbReference type="EMBL" id="KAL0315531.1"/>
    </source>
</evidence>
<reference evidence="2" key="2">
    <citation type="journal article" date="2024" name="Plant">
        <title>Genomic evolution and insights into agronomic trait innovations of Sesamum species.</title>
        <authorList>
            <person name="Miao H."/>
            <person name="Wang L."/>
            <person name="Qu L."/>
            <person name="Liu H."/>
            <person name="Sun Y."/>
            <person name="Le M."/>
            <person name="Wang Q."/>
            <person name="Wei S."/>
            <person name="Zheng Y."/>
            <person name="Lin W."/>
            <person name="Duan Y."/>
            <person name="Cao H."/>
            <person name="Xiong S."/>
            <person name="Wang X."/>
            <person name="Wei L."/>
            <person name="Li C."/>
            <person name="Ma Q."/>
            <person name="Ju M."/>
            <person name="Zhao R."/>
            <person name="Li G."/>
            <person name="Mu C."/>
            <person name="Tian Q."/>
            <person name="Mei H."/>
            <person name="Zhang T."/>
            <person name="Gao T."/>
            <person name="Zhang H."/>
        </authorList>
    </citation>
    <scope>NUCLEOTIDE SEQUENCE</scope>
    <source>
        <strain evidence="2">G02</strain>
    </source>
</reference>
<organism evidence="2">
    <name type="scientific">Sesamum radiatum</name>
    <name type="common">Black benniseed</name>
    <dbReference type="NCBI Taxonomy" id="300843"/>
    <lineage>
        <taxon>Eukaryota</taxon>
        <taxon>Viridiplantae</taxon>
        <taxon>Streptophyta</taxon>
        <taxon>Embryophyta</taxon>
        <taxon>Tracheophyta</taxon>
        <taxon>Spermatophyta</taxon>
        <taxon>Magnoliopsida</taxon>
        <taxon>eudicotyledons</taxon>
        <taxon>Gunneridae</taxon>
        <taxon>Pentapetalae</taxon>
        <taxon>asterids</taxon>
        <taxon>lamiids</taxon>
        <taxon>Lamiales</taxon>
        <taxon>Pedaliaceae</taxon>
        <taxon>Sesamum</taxon>
    </lineage>
</organism>
<accession>A0AAW2LBH8</accession>
<dbReference type="AlphaFoldDB" id="A0AAW2LBH8"/>
<dbReference type="EMBL" id="JACGWJ010000025">
    <property type="protein sequence ID" value="KAL0315531.1"/>
    <property type="molecule type" value="Genomic_DNA"/>
</dbReference>
<comment type="caution">
    <text evidence="2">The sequence shown here is derived from an EMBL/GenBank/DDBJ whole genome shotgun (WGS) entry which is preliminary data.</text>
</comment>
<protein>
    <submittedName>
        <fullName evidence="2">Uncharacterized protein</fullName>
    </submittedName>
</protein>
<gene>
    <name evidence="2" type="ORF">Sradi_5431300</name>
</gene>
<reference evidence="2" key="1">
    <citation type="submission" date="2020-06" db="EMBL/GenBank/DDBJ databases">
        <authorList>
            <person name="Li T."/>
            <person name="Hu X."/>
            <person name="Zhang T."/>
            <person name="Song X."/>
            <person name="Zhang H."/>
            <person name="Dai N."/>
            <person name="Sheng W."/>
            <person name="Hou X."/>
            <person name="Wei L."/>
        </authorList>
    </citation>
    <scope>NUCLEOTIDE SEQUENCE</scope>
    <source>
        <strain evidence="2">G02</strain>
        <tissue evidence="2">Leaf</tissue>
    </source>
</reference>